<evidence type="ECO:0008006" key="4">
    <source>
        <dbReference type="Google" id="ProtNLM"/>
    </source>
</evidence>
<gene>
    <name evidence="2" type="ORF">Ocin01_11612</name>
</gene>
<evidence type="ECO:0000256" key="1">
    <source>
        <dbReference type="SAM" id="SignalP"/>
    </source>
</evidence>
<reference evidence="2 3" key="1">
    <citation type="journal article" date="2016" name="Genome Biol. Evol.">
        <title>Gene Family Evolution Reflects Adaptation to Soil Environmental Stressors in the Genome of the Collembolan Orchesella cincta.</title>
        <authorList>
            <person name="Faddeeva-Vakhrusheva A."/>
            <person name="Derks M.F."/>
            <person name="Anvar S.Y."/>
            <person name="Agamennone V."/>
            <person name="Suring W."/>
            <person name="Smit S."/>
            <person name="van Straalen N.M."/>
            <person name="Roelofs D."/>
        </authorList>
    </citation>
    <scope>NUCLEOTIDE SEQUENCE [LARGE SCALE GENOMIC DNA]</scope>
    <source>
        <tissue evidence="2">Mixed pool</tissue>
    </source>
</reference>
<evidence type="ECO:0000313" key="3">
    <source>
        <dbReference type="Proteomes" id="UP000094527"/>
    </source>
</evidence>
<evidence type="ECO:0000313" key="2">
    <source>
        <dbReference type="EMBL" id="ODM95067.1"/>
    </source>
</evidence>
<dbReference type="EMBL" id="LJIJ01000716">
    <property type="protein sequence ID" value="ODM95067.1"/>
    <property type="molecule type" value="Genomic_DNA"/>
</dbReference>
<keyword evidence="3" id="KW-1185">Reference proteome</keyword>
<comment type="caution">
    <text evidence="2">The sequence shown here is derived from an EMBL/GenBank/DDBJ whole genome shotgun (WGS) entry which is preliminary data.</text>
</comment>
<proteinExistence type="predicted"/>
<dbReference type="AlphaFoldDB" id="A0A1D2MPS3"/>
<name>A0A1D2MPS3_ORCCI</name>
<accession>A0A1D2MPS3</accession>
<sequence length="97" mass="10645">MLGKSMRKSITSQFLIGFVLFLLSIHMCLAYEENGQGNKEARSFFGLFGPRPLPGDAVSPVVCEGICRNRCLSGGYSGFLGVPGCNQFCDCLYYFRG</sequence>
<dbReference type="Proteomes" id="UP000094527">
    <property type="component" value="Unassembled WGS sequence"/>
</dbReference>
<feature type="signal peptide" evidence="1">
    <location>
        <begin position="1"/>
        <end position="30"/>
    </location>
</feature>
<protein>
    <recommendedName>
        <fullName evidence="4">Defensin-like protein</fullName>
    </recommendedName>
</protein>
<keyword evidence="1" id="KW-0732">Signal</keyword>
<organism evidence="2 3">
    <name type="scientific">Orchesella cincta</name>
    <name type="common">Springtail</name>
    <name type="synonym">Podura cincta</name>
    <dbReference type="NCBI Taxonomy" id="48709"/>
    <lineage>
        <taxon>Eukaryota</taxon>
        <taxon>Metazoa</taxon>
        <taxon>Ecdysozoa</taxon>
        <taxon>Arthropoda</taxon>
        <taxon>Hexapoda</taxon>
        <taxon>Collembola</taxon>
        <taxon>Entomobryomorpha</taxon>
        <taxon>Entomobryoidea</taxon>
        <taxon>Orchesellidae</taxon>
        <taxon>Orchesellinae</taxon>
        <taxon>Orchesella</taxon>
    </lineage>
</organism>
<feature type="chain" id="PRO_5008904358" description="Defensin-like protein" evidence="1">
    <location>
        <begin position="31"/>
        <end position="97"/>
    </location>
</feature>